<protein>
    <recommendedName>
        <fullName evidence="2">histidine kinase</fullName>
        <ecNumber evidence="2">2.7.13.3</ecNumber>
    </recommendedName>
</protein>
<proteinExistence type="predicted"/>
<feature type="transmembrane region" description="Helical" evidence="4">
    <location>
        <begin position="40"/>
        <end position="60"/>
    </location>
</feature>
<dbReference type="Gene3D" id="3.30.565.10">
    <property type="entry name" value="Histidine kinase-like ATPase, C-terminal domain"/>
    <property type="match status" value="1"/>
</dbReference>
<feature type="transmembrane region" description="Helical" evidence="4">
    <location>
        <begin position="262"/>
        <end position="280"/>
    </location>
</feature>
<dbReference type="Pfam" id="PF02518">
    <property type="entry name" value="HATPase_c"/>
    <property type="match status" value="1"/>
</dbReference>
<keyword evidence="7" id="KW-1185">Reference proteome</keyword>
<organism evidence="6 7">
    <name type="scientific">Sphingosinicella soli</name>
    <dbReference type="NCBI Taxonomy" id="333708"/>
    <lineage>
        <taxon>Bacteria</taxon>
        <taxon>Pseudomonadati</taxon>
        <taxon>Pseudomonadota</taxon>
        <taxon>Alphaproteobacteria</taxon>
        <taxon>Sphingomonadales</taxon>
        <taxon>Sphingosinicellaceae</taxon>
        <taxon>Sphingosinicella</taxon>
    </lineage>
</organism>
<keyword evidence="6" id="KW-0418">Kinase</keyword>
<dbReference type="SMART" id="SM00387">
    <property type="entry name" value="HATPase_c"/>
    <property type="match status" value="1"/>
</dbReference>
<dbReference type="SUPFAM" id="SSF55874">
    <property type="entry name" value="ATPase domain of HSP90 chaperone/DNA topoisomerase II/histidine kinase"/>
    <property type="match status" value="1"/>
</dbReference>
<accession>A0A7W7F7L6</accession>
<keyword evidence="4" id="KW-0472">Membrane</keyword>
<comment type="caution">
    <text evidence="6">The sequence shown here is derived from an EMBL/GenBank/DDBJ whole genome shotgun (WGS) entry which is preliminary data.</text>
</comment>
<dbReference type="EMBL" id="JACHNZ010000058">
    <property type="protein sequence ID" value="MBB4633800.1"/>
    <property type="molecule type" value="Genomic_DNA"/>
</dbReference>
<dbReference type="InterPro" id="IPR005467">
    <property type="entry name" value="His_kinase_dom"/>
</dbReference>
<feature type="transmembrane region" description="Helical" evidence="4">
    <location>
        <begin position="198"/>
        <end position="216"/>
    </location>
</feature>
<dbReference type="GO" id="GO:0000155">
    <property type="term" value="F:phosphorelay sensor kinase activity"/>
    <property type="evidence" value="ECO:0007669"/>
    <property type="project" value="TreeGrafter"/>
</dbReference>
<feature type="transmembrane region" description="Helical" evidence="4">
    <location>
        <begin position="102"/>
        <end position="121"/>
    </location>
</feature>
<sequence>MPIESDVSSFSHSVAAIGYLLLAGLLIYRRPQSAADGWLVAASLATAVWAVLVVLVPAFLPELAVLVSLAETMRSAAWAIFAAVLVISNWQDSTHNPSRSVLIALGAVVALQLVGDLWNLAPGTAVPQWLQYFYTMGRLAVAIGGLVLTHNVYVNSAPANRWSIRLLCIALSGVFAYDLNLYTLFLLDRTMGPDLVEVRGLVNALVVPLIYLSAARNRGLKLQVSRQAAFHTLSLGAIGLYLVLMSLAGYGLRLVGGDWGRLLQISFIFAAAVLAAVILFSGRARAWLRVQINKHFFAYKYDYRQEWLRFVNTVSSSGPGLGALHMRVVQAACEPVESPGGALFIAGEDDSFVHLARWNYRTLRPGRIEGAARLKAHFESSGRILDIEEQRGGAAGMRLPQWLIEDSQAWLIVPLIHIDEAIGFILIERPLTPRELNWEDFDILRTVGRQAASYVAEAAALAKIAESRKFDEFNRRFAFIMHDLKNLVSQLSLVARNAERHAENPEFRADMIATLQSSVAKMNDLLARLSQQSTQSGPSSGTFDVCRAVEVVGNTARRSWPGVAVEHCGQDVVVAGAADRFEQVLTHLVQNAVDASEPGSPVTIAVEPGDIVRVHVRDQGRGMSADFIRDQLFAPFKSTKSGGFGIGAFEAREMTREMGGKLRVESEPGTGSCFTIELPAASVQPEPKRRED</sequence>
<keyword evidence="4" id="KW-1133">Transmembrane helix</keyword>
<reference evidence="6 7" key="1">
    <citation type="submission" date="2020-08" db="EMBL/GenBank/DDBJ databases">
        <title>Genomic Encyclopedia of Type Strains, Phase IV (KMG-IV): sequencing the most valuable type-strain genomes for metagenomic binning, comparative biology and taxonomic classification.</title>
        <authorList>
            <person name="Goeker M."/>
        </authorList>
    </citation>
    <scope>NUCLEOTIDE SEQUENCE [LARGE SCALE GENOMIC DNA]</scope>
    <source>
        <strain evidence="6 7">DSM 17328</strain>
    </source>
</reference>
<feature type="transmembrane region" description="Helical" evidence="4">
    <location>
        <begin position="12"/>
        <end position="28"/>
    </location>
</feature>
<feature type="transmembrane region" description="Helical" evidence="4">
    <location>
        <begin position="72"/>
        <end position="90"/>
    </location>
</feature>
<dbReference type="PROSITE" id="PS50109">
    <property type="entry name" value="HIS_KIN"/>
    <property type="match status" value="1"/>
</dbReference>
<feature type="transmembrane region" description="Helical" evidence="4">
    <location>
        <begin position="133"/>
        <end position="154"/>
    </location>
</feature>
<keyword evidence="6" id="KW-0808">Transferase</keyword>
<keyword evidence="4" id="KW-0812">Transmembrane</keyword>
<feature type="transmembrane region" description="Helical" evidence="4">
    <location>
        <begin position="228"/>
        <end position="250"/>
    </location>
</feature>
<dbReference type="InterPro" id="IPR014265">
    <property type="entry name" value="XrtA/PrsK"/>
</dbReference>
<evidence type="ECO:0000259" key="5">
    <source>
        <dbReference type="PROSITE" id="PS50109"/>
    </source>
</evidence>
<gene>
    <name evidence="6" type="ORF">GGQ98_003454</name>
</gene>
<dbReference type="AlphaFoldDB" id="A0A7W7F7L6"/>
<evidence type="ECO:0000256" key="2">
    <source>
        <dbReference type="ARBA" id="ARBA00012438"/>
    </source>
</evidence>
<comment type="catalytic activity">
    <reaction evidence="1">
        <text>ATP + protein L-histidine = ADP + protein N-phospho-L-histidine.</text>
        <dbReference type="EC" id="2.7.13.3"/>
    </reaction>
</comment>
<dbReference type="RefSeq" id="WP_184071722.1">
    <property type="nucleotide sequence ID" value="NZ_JACHNZ010000058.1"/>
</dbReference>
<dbReference type="Proteomes" id="UP000566324">
    <property type="component" value="Unassembled WGS sequence"/>
</dbReference>
<dbReference type="PRINTS" id="PR00344">
    <property type="entry name" value="BCTRLSENSOR"/>
</dbReference>
<evidence type="ECO:0000256" key="4">
    <source>
        <dbReference type="SAM" id="Phobius"/>
    </source>
</evidence>
<dbReference type="InterPro" id="IPR036890">
    <property type="entry name" value="HATPase_C_sf"/>
</dbReference>
<dbReference type="InterPro" id="IPR004358">
    <property type="entry name" value="Sig_transdc_His_kin-like_C"/>
</dbReference>
<feature type="transmembrane region" description="Helical" evidence="4">
    <location>
        <begin position="166"/>
        <end position="186"/>
    </location>
</feature>
<evidence type="ECO:0000313" key="7">
    <source>
        <dbReference type="Proteomes" id="UP000566324"/>
    </source>
</evidence>
<dbReference type="PANTHER" id="PTHR43547:SF2">
    <property type="entry name" value="HYBRID SIGNAL TRANSDUCTION HISTIDINE KINASE C"/>
    <property type="match status" value="1"/>
</dbReference>
<evidence type="ECO:0000256" key="3">
    <source>
        <dbReference type="ARBA" id="ARBA00022553"/>
    </source>
</evidence>
<dbReference type="EC" id="2.7.13.3" evidence="2"/>
<dbReference type="InterPro" id="IPR003594">
    <property type="entry name" value="HATPase_dom"/>
</dbReference>
<evidence type="ECO:0000313" key="6">
    <source>
        <dbReference type="EMBL" id="MBB4633800.1"/>
    </source>
</evidence>
<dbReference type="SUPFAM" id="SSF55781">
    <property type="entry name" value="GAF domain-like"/>
    <property type="match status" value="1"/>
</dbReference>
<dbReference type="Gene3D" id="3.30.450.40">
    <property type="match status" value="1"/>
</dbReference>
<evidence type="ECO:0000256" key="1">
    <source>
        <dbReference type="ARBA" id="ARBA00000085"/>
    </source>
</evidence>
<dbReference type="PANTHER" id="PTHR43547">
    <property type="entry name" value="TWO-COMPONENT HISTIDINE KINASE"/>
    <property type="match status" value="1"/>
</dbReference>
<dbReference type="InterPro" id="IPR029016">
    <property type="entry name" value="GAF-like_dom_sf"/>
</dbReference>
<name>A0A7W7F7L6_9SPHN</name>
<keyword evidence="3" id="KW-0597">Phosphoprotein</keyword>
<feature type="domain" description="Histidine kinase" evidence="5">
    <location>
        <begin position="479"/>
        <end position="682"/>
    </location>
</feature>
<dbReference type="NCBIfam" id="TIGR02916">
    <property type="entry name" value="PEP_his_kin"/>
    <property type="match status" value="1"/>
</dbReference>